<accession>A0A7D9HGT8</accession>
<dbReference type="InterPro" id="IPR050951">
    <property type="entry name" value="Retrovirus_Pol_polyprotein"/>
</dbReference>
<dbReference type="Proteomes" id="UP001152795">
    <property type="component" value="Unassembled WGS sequence"/>
</dbReference>
<dbReference type="OrthoDB" id="2286242at2759"/>
<protein>
    <recommendedName>
        <fullName evidence="1">Reverse transcriptase domain-containing protein</fullName>
    </recommendedName>
</protein>
<dbReference type="AlphaFoldDB" id="A0A7D9HGT8"/>
<dbReference type="PANTHER" id="PTHR37984">
    <property type="entry name" value="PROTEIN CBG26694"/>
    <property type="match status" value="1"/>
</dbReference>
<dbReference type="Pfam" id="PF00078">
    <property type="entry name" value="RVT_1"/>
    <property type="match status" value="1"/>
</dbReference>
<dbReference type="PANTHER" id="PTHR37984:SF8">
    <property type="entry name" value="CCHC-TYPE DOMAIN-CONTAINING PROTEIN"/>
    <property type="match status" value="1"/>
</dbReference>
<evidence type="ECO:0000313" key="2">
    <source>
        <dbReference type="EMBL" id="CAB3983431.1"/>
    </source>
</evidence>
<gene>
    <name evidence="2" type="ORF">PACLA_8A038796</name>
</gene>
<keyword evidence="3" id="KW-1185">Reference proteome</keyword>
<dbReference type="InterPro" id="IPR043128">
    <property type="entry name" value="Rev_trsase/Diguanyl_cyclase"/>
</dbReference>
<evidence type="ECO:0000313" key="3">
    <source>
        <dbReference type="Proteomes" id="UP001152795"/>
    </source>
</evidence>
<sequence>MDSFHKPSALSFDGNTSENWRRFKQQFQIYLVASGCEDKDDPIKIAILLNFAGEDAIEVFNTFEFSAGDDKKLDKVIEQFERYCNPRKNVVFERYQFWKITQRDSETVDQFVTRLKNKVKSCEYTSVDDMVRDKFVFSIQDLTVKERLLREEKLTLEKAISMARAAEASKEQIKVMNARAQSSEANQSVNVLRYDANQGKGQIGSRREKTKSEKCGFCGMVHALRSCPAFGKTCNYCKTGHFERVCRAKQRQRDSRPREVNVLGEFEDGEVSEDDLLTFSVESNNEGSSKNDWHVQLKFGKTDLNFKLDTGADCNVISQSSFEQLSLTNTRIFKNKSKLKMFNGQLELVKRVYSLEVDPPKIETEFSDVFEGLGEIKDVQYQIKIDPVSIPVVHPPRRVPMALRKPLEEELRRMEKLGVIEKKNEPTAWVHSLVIARKANNKIRVCMDPSDLNKVVMREHFPMQTVEEVVSRMPNAKVFSVLDANHGFWQVKLANESSNLATFNTPFGRYSYKRLPFGIASAPEVFQSIMSNMFSDIEGVEVIVDDLVVWGEDVTKHDERLRLVLERCRDKKP</sequence>
<dbReference type="SUPFAM" id="SSF56672">
    <property type="entry name" value="DNA/RNA polymerases"/>
    <property type="match status" value="1"/>
</dbReference>
<name>A0A7D9HGT8_PARCT</name>
<dbReference type="CDD" id="cd01647">
    <property type="entry name" value="RT_LTR"/>
    <property type="match status" value="1"/>
</dbReference>
<reference evidence="2" key="1">
    <citation type="submission" date="2020-04" db="EMBL/GenBank/DDBJ databases">
        <authorList>
            <person name="Alioto T."/>
            <person name="Alioto T."/>
            <person name="Gomez Garrido J."/>
        </authorList>
    </citation>
    <scope>NUCLEOTIDE SEQUENCE</scope>
    <source>
        <strain evidence="2">A484AB</strain>
    </source>
</reference>
<organism evidence="2 3">
    <name type="scientific">Paramuricea clavata</name>
    <name type="common">Red gorgonian</name>
    <name type="synonym">Violescent sea-whip</name>
    <dbReference type="NCBI Taxonomy" id="317549"/>
    <lineage>
        <taxon>Eukaryota</taxon>
        <taxon>Metazoa</taxon>
        <taxon>Cnidaria</taxon>
        <taxon>Anthozoa</taxon>
        <taxon>Octocorallia</taxon>
        <taxon>Malacalcyonacea</taxon>
        <taxon>Plexauridae</taxon>
        <taxon>Paramuricea</taxon>
    </lineage>
</organism>
<evidence type="ECO:0000259" key="1">
    <source>
        <dbReference type="Pfam" id="PF00078"/>
    </source>
</evidence>
<dbReference type="Gene3D" id="3.10.10.10">
    <property type="entry name" value="HIV Type 1 Reverse Transcriptase, subunit A, domain 1"/>
    <property type="match status" value="1"/>
</dbReference>
<dbReference type="Gene3D" id="3.30.70.270">
    <property type="match status" value="1"/>
</dbReference>
<comment type="caution">
    <text evidence="2">The sequence shown here is derived from an EMBL/GenBank/DDBJ whole genome shotgun (WGS) entry which is preliminary data.</text>
</comment>
<dbReference type="InterPro" id="IPR043502">
    <property type="entry name" value="DNA/RNA_pol_sf"/>
</dbReference>
<feature type="domain" description="Reverse transcriptase" evidence="1">
    <location>
        <begin position="437"/>
        <end position="570"/>
    </location>
</feature>
<dbReference type="EMBL" id="CACRXK020000612">
    <property type="protein sequence ID" value="CAB3983431.1"/>
    <property type="molecule type" value="Genomic_DNA"/>
</dbReference>
<proteinExistence type="predicted"/>
<dbReference type="InterPro" id="IPR000477">
    <property type="entry name" value="RT_dom"/>
</dbReference>